<evidence type="ECO:0000313" key="3">
    <source>
        <dbReference type="Proteomes" id="UP001162834"/>
    </source>
</evidence>
<keyword evidence="3" id="KW-1185">Reference proteome</keyword>
<sequence length="92" mass="9729">MGAMASIMALREAGEDRLRVTLVAPDGGELEYDSLVVATGAAAAATYPEPLTFSDTDPSCLHSLLHRIEHSTARRSGSEGLHVDVEPAGRPR</sequence>
<evidence type="ECO:0000313" key="2">
    <source>
        <dbReference type="EMBL" id="UGS34408.1"/>
    </source>
</evidence>
<protein>
    <recommendedName>
        <fullName evidence="4">FAD/NAD(P)-binding domain-containing protein</fullName>
    </recommendedName>
</protein>
<feature type="compositionally biased region" description="Basic and acidic residues" evidence="1">
    <location>
        <begin position="81"/>
        <end position="92"/>
    </location>
</feature>
<proteinExistence type="predicted"/>
<dbReference type="KEGG" id="sbae:DSM104329_00786"/>
<feature type="region of interest" description="Disordered" evidence="1">
    <location>
        <begin position="71"/>
        <end position="92"/>
    </location>
</feature>
<organism evidence="2 3">
    <name type="scientific">Capillimicrobium parvum</name>
    <dbReference type="NCBI Taxonomy" id="2884022"/>
    <lineage>
        <taxon>Bacteria</taxon>
        <taxon>Bacillati</taxon>
        <taxon>Actinomycetota</taxon>
        <taxon>Thermoleophilia</taxon>
        <taxon>Solirubrobacterales</taxon>
        <taxon>Capillimicrobiaceae</taxon>
        <taxon>Capillimicrobium</taxon>
    </lineage>
</organism>
<gene>
    <name evidence="2" type="ORF">DSM104329_00786</name>
</gene>
<name>A0A9E7BZH5_9ACTN</name>
<evidence type="ECO:0008006" key="4">
    <source>
        <dbReference type="Google" id="ProtNLM"/>
    </source>
</evidence>
<dbReference type="EMBL" id="CP087164">
    <property type="protein sequence ID" value="UGS34408.1"/>
    <property type="molecule type" value="Genomic_DNA"/>
</dbReference>
<evidence type="ECO:0000256" key="1">
    <source>
        <dbReference type="SAM" id="MobiDB-lite"/>
    </source>
</evidence>
<dbReference type="AlphaFoldDB" id="A0A9E7BZH5"/>
<reference evidence="2" key="1">
    <citation type="journal article" date="2022" name="Int. J. Syst. Evol. Microbiol.">
        <title>Pseudomonas aegrilactucae sp. nov. and Pseudomonas morbosilactucae sp. nov., pathogens causing bacterial rot of lettuce in Japan.</title>
        <authorList>
            <person name="Sawada H."/>
            <person name="Fujikawa T."/>
            <person name="Satou M."/>
        </authorList>
    </citation>
    <scope>NUCLEOTIDE SEQUENCE</scope>
    <source>
        <strain evidence="2">0166_1</strain>
    </source>
</reference>
<dbReference type="Proteomes" id="UP001162834">
    <property type="component" value="Chromosome"/>
</dbReference>
<accession>A0A9E7BZH5</accession>